<feature type="domain" description="GHMP kinase N-terminal" evidence="1">
    <location>
        <begin position="62"/>
        <end position="136"/>
    </location>
</feature>
<dbReference type="HAMAP" id="MF_02223">
    <property type="entry name" value="Pantoate_kinase"/>
    <property type="match status" value="1"/>
</dbReference>
<dbReference type="GO" id="GO:0016301">
    <property type="term" value="F:kinase activity"/>
    <property type="evidence" value="ECO:0007669"/>
    <property type="project" value="UniProtKB-KW"/>
</dbReference>
<keyword evidence="2" id="KW-0418">Kinase</keyword>
<dbReference type="InterPro" id="IPR014721">
    <property type="entry name" value="Ribsml_uS5_D2-typ_fold_subgr"/>
</dbReference>
<dbReference type="PANTHER" id="PTHR42282">
    <property type="entry name" value="PANTOATE KINASE-RELATED"/>
    <property type="match status" value="1"/>
</dbReference>
<dbReference type="AlphaFoldDB" id="A0A832ZYR3"/>
<accession>A0A832ZYR3</accession>
<organism evidence="2 3">
    <name type="scientific">Methanothermococcus okinawensis</name>
    <dbReference type="NCBI Taxonomy" id="155863"/>
    <lineage>
        <taxon>Archaea</taxon>
        <taxon>Methanobacteriati</taxon>
        <taxon>Methanobacteriota</taxon>
        <taxon>Methanomada group</taxon>
        <taxon>Methanococci</taxon>
        <taxon>Methanococcales</taxon>
        <taxon>Methanococcaceae</taxon>
        <taxon>Methanothermococcus</taxon>
    </lineage>
</organism>
<dbReference type="EMBL" id="DQVW01000068">
    <property type="protein sequence ID" value="HIQ32606.1"/>
    <property type="molecule type" value="Genomic_DNA"/>
</dbReference>
<feature type="non-terminal residue" evidence="2">
    <location>
        <position position="227"/>
    </location>
</feature>
<reference evidence="2" key="1">
    <citation type="journal article" date="2020" name="ISME J.">
        <title>Gammaproteobacteria mediating utilization of methyl-, sulfur- and petroleum organic compounds in deep ocean hydrothermal plumes.</title>
        <authorList>
            <person name="Zhou Z."/>
            <person name="Liu Y."/>
            <person name="Pan J."/>
            <person name="Cron B.R."/>
            <person name="Toner B.M."/>
            <person name="Anantharaman K."/>
            <person name="Breier J.A."/>
            <person name="Dick G.J."/>
            <person name="Li M."/>
        </authorList>
    </citation>
    <scope>NUCLEOTIDE SEQUENCE</scope>
    <source>
        <strain evidence="2">SZUA-1534</strain>
    </source>
</reference>
<dbReference type="PANTHER" id="PTHR42282:SF1">
    <property type="entry name" value="PANTOATE KINASE"/>
    <property type="match status" value="1"/>
</dbReference>
<keyword evidence="2" id="KW-0808">Transferase</keyword>
<dbReference type="GO" id="GO:0005524">
    <property type="term" value="F:ATP binding"/>
    <property type="evidence" value="ECO:0007669"/>
    <property type="project" value="InterPro"/>
</dbReference>
<evidence type="ECO:0000259" key="1">
    <source>
        <dbReference type="Pfam" id="PF00288"/>
    </source>
</evidence>
<dbReference type="Proteomes" id="UP000623215">
    <property type="component" value="Unassembled WGS sequence"/>
</dbReference>
<dbReference type="PIRSF" id="PIRSF016896">
    <property type="entry name" value="GHMP_arc_MJ0969"/>
    <property type="match status" value="1"/>
</dbReference>
<dbReference type="SUPFAM" id="SSF54211">
    <property type="entry name" value="Ribosomal protein S5 domain 2-like"/>
    <property type="match status" value="1"/>
</dbReference>
<name>A0A832ZYR3_9EURY</name>
<gene>
    <name evidence="2" type="ORF">EYH55_03900</name>
</gene>
<protein>
    <submittedName>
        <fullName evidence="2">Pantothenate kinase</fullName>
    </submittedName>
</protein>
<dbReference type="InterPro" id="IPR006204">
    <property type="entry name" value="GHMP_kinase_N_dom"/>
</dbReference>
<proteinExistence type="inferred from homology"/>
<sequence length="227" mass="25481">MYIPGHITGFFTIHRDRDPLKTGSTGAGITVDRGVITEVRRGEGRIYFNGREMDLCPTREVINNMGVKGYDVIHRSQLPLGCGLGISGACALGCAYELGRVVDPQRDELELLKMAHIGEVRCGTGLGDVMGQYFGGFTIRRKPGFPPDVKKINIGERGRYYIVLEVLGRKETREIIEDPRWIERINRVGSRLLKEMLKDPTLENFMRLSYTFARETGLASEEILSLC</sequence>
<dbReference type="InterPro" id="IPR012043">
    <property type="entry name" value="PoK"/>
</dbReference>
<evidence type="ECO:0000313" key="3">
    <source>
        <dbReference type="Proteomes" id="UP000623215"/>
    </source>
</evidence>
<evidence type="ECO:0000313" key="2">
    <source>
        <dbReference type="EMBL" id="HIQ32606.1"/>
    </source>
</evidence>
<dbReference type="InterPro" id="IPR020568">
    <property type="entry name" value="Ribosomal_Su5_D2-typ_SF"/>
</dbReference>
<comment type="caution">
    <text evidence="2">The sequence shown here is derived from an EMBL/GenBank/DDBJ whole genome shotgun (WGS) entry which is preliminary data.</text>
</comment>
<dbReference type="Gene3D" id="3.30.230.10">
    <property type="match status" value="1"/>
</dbReference>
<dbReference type="Pfam" id="PF00288">
    <property type="entry name" value="GHMP_kinases_N"/>
    <property type="match status" value="1"/>
</dbReference>